<keyword evidence="6" id="KW-0812">Transmembrane</keyword>
<sequence>MSNQKGSALLMVLLMMALILSVAVLSNEYWQQTMIRSHSISWQTQMKWTLLGNEKILKNTLEKQQKIAADSGLLLLDGVQIRYETRDLGGCFNLNSLIKNVQSGKNSSSGQTESQKERVEKPDQKGSDVVDEGEIAEPESAFQNEKGDAVSLAAGKEQPLADEGQVDREAGRYPSAVFAQLLVNVTGMSDESAKNITQAIERRLNPVNGISEGKEKGDSASQQRGTGAEAAAHVPMLDSSELRTVEGIDQKSWQQLRDWVCALPESALLVNINALRPDQGAMLAALFVNSLSVSEANRLISTRPAQGWQDSAALMAAAESKSNVWTSAIKKTLVQESHYFSLSQWVLEEEGEYSLRSLFREENNQLHIIQRRYGVSESY</sequence>
<evidence type="ECO:0000256" key="5">
    <source>
        <dbReference type="ARBA" id="ARBA00022519"/>
    </source>
</evidence>
<keyword evidence="5" id="KW-0997">Cell inner membrane</keyword>
<dbReference type="InterPro" id="IPR005628">
    <property type="entry name" value="GspK"/>
</dbReference>
<dbReference type="RefSeq" id="WP_034891475.1">
    <property type="nucleotide sequence ID" value="NZ_JRUQ01000028.1"/>
</dbReference>
<evidence type="ECO:0000259" key="11">
    <source>
        <dbReference type="Pfam" id="PF03934"/>
    </source>
</evidence>
<dbReference type="PANTHER" id="PTHR38831">
    <property type="entry name" value="TYPE II SECRETION SYSTEM PROTEIN K"/>
    <property type="match status" value="1"/>
</dbReference>
<evidence type="ECO:0000313" key="14">
    <source>
        <dbReference type="Proteomes" id="UP000030351"/>
    </source>
</evidence>
<gene>
    <name evidence="13" type="ORF">NG99_09600</name>
</gene>
<dbReference type="Pfam" id="PF21687">
    <property type="entry name" value="T2SSK_1st"/>
    <property type="match status" value="1"/>
</dbReference>
<keyword evidence="14" id="KW-1185">Reference proteome</keyword>
<comment type="similarity">
    <text evidence="2">Belongs to the GSP K family.</text>
</comment>
<dbReference type="Proteomes" id="UP000030351">
    <property type="component" value="Unassembled WGS sequence"/>
</dbReference>
<evidence type="ECO:0000256" key="1">
    <source>
        <dbReference type="ARBA" id="ARBA00004533"/>
    </source>
</evidence>
<feature type="compositionally biased region" description="Basic and acidic residues" evidence="10">
    <location>
        <begin position="114"/>
        <end position="128"/>
    </location>
</feature>
<dbReference type="SUPFAM" id="SSF54523">
    <property type="entry name" value="Pili subunits"/>
    <property type="match status" value="1"/>
</dbReference>
<dbReference type="InterPro" id="IPR038072">
    <property type="entry name" value="GspK_central_sf"/>
</dbReference>
<keyword evidence="7" id="KW-0653">Protein transport</keyword>
<dbReference type="SUPFAM" id="SSF158544">
    <property type="entry name" value="GspK insert domain-like"/>
    <property type="match status" value="2"/>
</dbReference>
<dbReference type="InterPro" id="IPR049031">
    <property type="entry name" value="T2SSK_SAM-like_1st"/>
</dbReference>
<evidence type="ECO:0000313" key="13">
    <source>
        <dbReference type="EMBL" id="KGT94396.1"/>
    </source>
</evidence>
<dbReference type="eggNOG" id="COG3156">
    <property type="taxonomic scope" value="Bacteria"/>
</dbReference>
<evidence type="ECO:0000256" key="8">
    <source>
        <dbReference type="ARBA" id="ARBA00022989"/>
    </source>
</evidence>
<evidence type="ECO:0000256" key="7">
    <source>
        <dbReference type="ARBA" id="ARBA00022927"/>
    </source>
</evidence>
<evidence type="ECO:0000259" key="12">
    <source>
        <dbReference type="Pfam" id="PF21687"/>
    </source>
</evidence>
<accession>A0A0A3Z9S6</accession>
<feature type="domain" description="T2SS protein K second SAM-like" evidence="11">
    <location>
        <begin position="270"/>
        <end position="331"/>
    </location>
</feature>
<evidence type="ECO:0000256" key="3">
    <source>
        <dbReference type="ARBA" id="ARBA00022448"/>
    </source>
</evidence>
<feature type="region of interest" description="Disordered" evidence="10">
    <location>
        <begin position="102"/>
        <end position="131"/>
    </location>
</feature>
<dbReference type="InterPro" id="IPR045584">
    <property type="entry name" value="Pilin-like"/>
</dbReference>
<evidence type="ECO:0000256" key="9">
    <source>
        <dbReference type="ARBA" id="ARBA00023136"/>
    </source>
</evidence>
<dbReference type="EMBL" id="JRUQ01000028">
    <property type="protein sequence ID" value="KGT94396.1"/>
    <property type="molecule type" value="Genomic_DNA"/>
</dbReference>
<evidence type="ECO:0000256" key="4">
    <source>
        <dbReference type="ARBA" id="ARBA00022475"/>
    </source>
</evidence>
<dbReference type="GO" id="GO:0009306">
    <property type="term" value="P:protein secretion"/>
    <property type="evidence" value="ECO:0007669"/>
    <property type="project" value="InterPro"/>
</dbReference>
<dbReference type="Gene3D" id="1.10.40.60">
    <property type="entry name" value="EpsJ-like"/>
    <property type="match status" value="2"/>
</dbReference>
<dbReference type="PIRSF" id="PIRSF002786">
    <property type="entry name" value="XcpX"/>
    <property type="match status" value="1"/>
</dbReference>
<feature type="domain" description="T2SS protein K first SAM-like" evidence="12">
    <location>
        <begin position="170"/>
        <end position="265"/>
    </location>
</feature>
<organism evidence="13 14">
    <name type="scientific">Erwinia typographi</name>
    <dbReference type="NCBI Taxonomy" id="371042"/>
    <lineage>
        <taxon>Bacteria</taxon>
        <taxon>Pseudomonadati</taxon>
        <taxon>Pseudomonadota</taxon>
        <taxon>Gammaproteobacteria</taxon>
        <taxon>Enterobacterales</taxon>
        <taxon>Erwiniaceae</taxon>
        <taxon>Erwinia</taxon>
    </lineage>
</organism>
<protein>
    <recommendedName>
        <fullName evidence="15">Type II secretion system protein K</fullName>
    </recommendedName>
</protein>
<dbReference type="OrthoDB" id="9788973at2"/>
<name>A0A0A3Z9S6_9GAMM</name>
<dbReference type="AlphaFoldDB" id="A0A0A3Z9S6"/>
<evidence type="ECO:0000256" key="10">
    <source>
        <dbReference type="SAM" id="MobiDB-lite"/>
    </source>
</evidence>
<reference evidence="13 14" key="1">
    <citation type="submission" date="2014-10" db="EMBL/GenBank/DDBJ databases">
        <title>Genome sequence of Erwinia typographi M043b.</title>
        <authorList>
            <person name="Chan K.-G."/>
            <person name="Tan W.-S."/>
        </authorList>
    </citation>
    <scope>NUCLEOTIDE SEQUENCE [LARGE SCALE GENOMIC DNA]</scope>
    <source>
        <strain evidence="13 14">M043b</strain>
    </source>
</reference>
<evidence type="ECO:0000256" key="6">
    <source>
        <dbReference type="ARBA" id="ARBA00022692"/>
    </source>
</evidence>
<dbReference type="InterPro" id="IPR049179">
    <property type="entry name" value="T2SSK_SAM-like_2nd"/>
</dbReference>
<keyword evidence="4" id="KW-1003">Cell membrane</keyword>
<dbReference type="PANTHER" id="PTHR38831:SF1">
    <property type="entry name" value="TYPE II SECRETION SYSTEM PROTEIN K-RELATED"/>
    <property type="match status" value="1"/>
</dbReference>
<feature type="region of interest" description="Disordered" evidence="10">
    <location>
        <begin position="208"/>
        <end position="228"/>
    </location>
</feature>
<proteinExistence type="inferred from homology"/>
<evidence type="ECO:0000256" key="2">
    <source>
        <dbReference type="ARBA" id="ARBA00007246"/>
    </source>
</evidence>
<dbReference type="NCBIfam" id="NF037980">
    <property type="entry name" value="T2SS_GspK"/>
    <property type="match status" value="1"/>
</dbReference>
<dbReference type="GO" id="GO:0005886">
    <property type="term" value="C:plasma membrane"/>
    <property type="evidence" value="ECO:0007669"/>
    <property type="project" value="UniProtKB-SubCell"/>
</dbReference>
<keyword evidence="3" id="KW-0813">Transport</keyword>
<keyword evidence="9" id="KW-0472">Membrane</keyword>
<dbReference type="STRING" id="371042.NG99_09600"/>
<keyword evidence="8" id="KW-1133">Transmembrane helix</keyword>
<comment type="subcellular location">
    <subcellularLocation>
        <location evidence="1">Cell inner membrane</location>
    </subcellularLocation>
</comment>
<dbReference type="Pfam" id="PF03934">
    <property type="entry name" value="T2SSK"/>
    <property type="match status" value="1"/>
</dbReference>
<comment type="caution">
    <text evidence="13">The sequence shown here is derived from an EMBL/GenBank/DDBJ whole genome shotgun (WGS) entry which is preliminary data.</text>
</comment>
<evidence type="ECO:0008006" key="15">
    <source>
        <dbReference type="Google" id="ProtNLM"/>
    </source>
</evidence>
<feature type="compositionally biased region" description="Polar residues" evidence="10">
    <location>
        <begin position="102"/>
        <end position="113"/>
    </location>
</feature>